<dbReference type="SUPFAM" id="SSF51419">
    <property type="entry name" value="PLP-binding barrel"/>
    <property type="match status" value="1"/>
</dbReference>
<protein>
    <submittedName>
        <fullName evidence="4">Alanine racemase/group IV decarboxylase, C-terminal</fullName>
    </submittedName>
</protein>
<dbReference type="Pfam" id="PF02784">
    <property type="entry name" value="Orn_Arg_deC_N"/>
    <property type="match status" value="1"/>
</dbReference>
<evidence type="ECO:0000313" key="5">
    <source>
        <dbReference type="Proteomes" id="UP000245207"/>
    </source>
</evidence>
<organism evidence="4 5">
    <name type="scientific">Artemisia annua</name>
    <name type="common">Sweet wormwood</name>
    <dbReference type="NCBI Taxonomy" id="35608"/>
    <lineage>
        <taxon>Eukaryota</taxon>
        <taxon>Viridiplantae</taxon>
        <taxon>Streptophyta</taxon>
        <taxon>Embryophyta</taxon>
        <taxon>Tracheophyta</taxon>
        <taxon>Spermatophyta</taxon>
        <taxon>Magnoliopsida</taxon>
        <taxon>eudicotyledons</taxon>
        <taxon>Gunneridae</taxon>
        <taxon>Pentapetalae</taxon>
        <taxon>asterids</taxon>
        <taxon>campanulids</taxon>
        <taxon>Asterales</taxon>
        <taxon>Asteraceae</taxon>
        <taxon>Asteroideae</taxon>
        <taxon>Anthemideae</taxon>
        <taxon>Artemisiinae</taxon>
        <taxon>Artemisia</taxon>
    </lineage>
</organism>
<comment type="caution">
    <text evidence="4">The sequence shown here is derived from an EMBL/GenBank/DDBJ whole genome shotgun (WGS) entry which is preliminary data.</text>
</comment>
<keyword evidence="2" id="KW-0663">Pyridoxal phosphate</keyword>
<dbReference type="InterPro" id="IPR022644">
    <property type="entry name" value="De-COase2_N"/>
</dbReference>
<dbReference type="PANTHER" id="PTHR43727">
    <property type="entry name" value="DIAMINOPIMELATE DECARBOXYLASE"/>
    <property type="match status" value="1"/>
</dbReference>
<gene>
    <name evidence="4" type="ORF">CTI12_AA627550</name>
</gene>
<evidence type="ECO:0000259" key="3">
    <source>
        <dbReference type="Pfam" id="PF02784"/>
    </source>
</evidence>
<evidence type="ECO:0000313" key="4">
    <source>
        <dbReference type="EMBL" id="PWA27952.1"/>
    </source>
</evidence>
<evidence type="ECO:0000256" key="2">
    <source>
        <dbReference type="ARBA" id="ARBA00022898"/>
    </source>
</evidence>
<dbReference type="Proteomes" id="UP000245207">
    <property type="component" value="Unassembled WGS sequence"/>
</dbReference>
<accession>A0A2U1K9W0</accession>
<dbReference type="InterPro" id="IPR029066">
    <property type="entry name" value="PLP-binding_barrel"/>
</dbReference>
<keyword evidence="5" id="KW-1185">Reference proteome</keyword>
<dbReference type="PROSITE" id="PS00878">
    <property type="entry name" value="ODR_DC_2_1"/>
    <property type="match status" value="1"/>
</dbReference>
<dbReference type="GO" id="GO:0008836">
    <property type="term" value="F:diaminopimelate decarboxylase activity"/>
    <property type="evidence" value="ECO:0007669"/>
    <property type="project" value="TreeGrafter"/>
</dbReference>
<comment type="cofactor">
    <cofactor evidence="1">
        <name>pyridoxal 5'-phosphate</name>
        <dbReference type="ChEBI" id="CHEBI:597326"/>
    </cofactor>
</comment>
<proteinExistence type="predicted"/>
<evidence type="ECO:0000256" key="1">
    <source>
        <dbReference type="ARBA" id="ARBA00001933"/>
    </source>
</evidence>
<name>A0A2U1K9W0_ARTAN</name>
<dbReference type="Gene3D" id="3.20.20.10">
    <property type="entry name" value="Alanine racemase"/>
    <property type="match status" value="1"/>
</dbReference>
<reference evidence="4 5" key="1">
    <citation type="journal article" date="2018" name="Mol. Plant">
        <title>The genome of Artemisia annua provides insight into the evolution of Asteraceae family and artemisinin biosynthesis.</title>
        <authorList>
            <person name="Shen Q."/>
            <person name="Zhang L."/>
            <person name="Liao Z."/>
            <person name="Wang S."/>
            <person name="Yan T."/>
            <person name="Shi P."/>
            <person name="Liu M."/>
            <person name="Fu X."/>
            <person name="Pan Q."/>
            <person name="Wang Y."/>
            <person name="Lv Z."/>
            <person name="Lu X."/>
            <person name="Zhang F."/>
            <person name="Jiang W."/>
            <person name="Ma Y."/>
            <person name="Chen M."/>
            <person name="Hao X."/>
            <person name="Li L."/>
            <person name="Tang Y."/>
            <person name="Lv G."/>
            <person name="Zhou Y."/>
            <person name="Sun X."/>
            <person name="Brodelius P.E."/>
            <person name="Rose J.K.C."/>
            <person name="Tang K."/>
        </authorList>
    </citation>
    <scope>NUCLEOTIDE SEQUENCE [LARGE SCALE GENOMIC DNA]</scope>
    <source>
        <strain evidence="5">cv. Huhao1</strain>
        <tissue evidence="4">Leaf</tissue>
    </source>
</reference>
<dbReference type="InterPro" id="IPR022653">
    <property type="entry name" value="De-COase2_pyr-phos_BS"/>
</dbReference>
<dbReference type="GO" id="GO:0009089">
    <property type="term" value="P:lysine biosynthetic process via diaminopimelate"/>
    <property type="evidence" value="ECO:0007669"/>
    <property type="project" value="TreeGrafter"/>
</dbReference>
<dbReference type="EMBL" id="PKPP01027643">
    <property type="protein sequence ID" value="PWA27952.1"/>
    <property type="molecule type" value="Genomic_DNA"/>
</dbReference>
<dbReference type="OrthoDB" id="5034579at2759"/>
<dbReference type="GO" id="GO:0009507">
    <property type="term" value="C:chloroplast"/>
    <property type="evidence" value="ECO:0007669"/>
    <property type="project" value="TreeGrafter"/>
</dbReference>
<feature type="domain" description="Orn/DAP/Arg decarboxylase 2 N-terminal" evidence="3">
    <location>
        <begin position="15"/>
        <end position="68"/>
    </location>
</feature>
<dbReference type="STRING" id="35608.A0A2U1K9W0"/>
<dbReference type="AlphaFoldDB" id="A0A2U1K9W0"/>
<dbReference type="PANTHER" id="PTHR43727:SF2">
    <property type="entry name" value="GROUP IV DECARBOXYLASE"/>
    <property type="match status" value="1"/>
</dbReference>
<sequence length="79" mass="8853">MQVVEKRPFYLYNKAQITRNVEAYKEALEGLDNSVIGYAIKANNNFLILNHLRSLGCGAVLVSGNELSEFGLNVKVKHE</sequence>